<dbReference type="AlphaFoldDB" id="A0A9X0W8T7"/>
<evidence type="ECO:0000256" key="1">
    <source>
        <dbReference type="SAM" id="MobiDB-lite"/>
    </source>
</evidence>
<evidence type="ECO:0000313" key="3">
    <source>
        <dbReference type="Proteomes" id="UP001138768"/>
    </source>
</evidence>
<dbReference type="PIRSF" id="PIRSF029730">
    <property type="entry name" value="UCP029730"/>
    <property type="match status" value="1"/>
</dbReference>
<dbReference type="SUPFAM" id="SSF53187">
    <property type="entry name" value="Zn-dependent exopeptidases"/>
    <property type="match status" value="1"/>
</dbReference>
<reference evidence="2 3" key="1">
    <citation type="journal article" date="2020" name="Microorganisms">
        <title>Osmotic Adaptation and Compatible Solute Biosynthesis of Phototrophic Bacteria as Revealed from Genome Analyses.</title>
        <authorList>
            <person name="Imhoff J.F."/>
            <person name="Rahn T."/>
            <person name="Kunzel S."/>
            <person name="Keller A."/>
            <person name="Neulinger S.C."/>
        </authorList>
    </citation>
    <scope>NUCLEOTIDE SEQUENCE [LARGE SCALE GENOMIC DNA]</scope>
    <source>
        <strain evidence="2 3">DSM 25653</strain>
    </source>
</reference>
<gene>
    <name evidence="2" type="ORF">CKO42_11250</name>
</gene>
<accession>A0A9X0W8T7</accession>
<dbReference type="EMBL" id="NRRY01000016">
    <property type="protein sequence ID" value="MBK1618996.1"/>
    <property type="molecule type" value="Genomic_DNA"/>
</dbReference>
<organism evidence="2 3">
    <name type="scientific">Lamprobacter modestohalophilus</name>
    <dbReference type="NCBI Taxonomy" id="1064514"/>
    <lineage>
        <taxon>Bacteria</taxon>
        <taxon>Pseudomonadati</taxon>
        <taxon>Pseudomonadota</taxon>
        <taxon>Gammaproteobacteria</taxon>
        <taxon>Chromatiales</taxon>
        <taxon>Chromatiaceae</taxon>
        <taxon>Lamprobacter</taxon>
    </lineage>
</organism>
<dbReference type="RefSeq" id="WP_200243782.1">
    <property type="nucleotide sequence ID" value="NZ_NRRY01000016.1"/>
</dbReference>
<proteinExistence type="predicted"/>
<feature type="region of interest" description="Disordered" evidence="1">
    <location>
        <begin position="1"/>
        <end position="30"/>
    </location>
</feature>
<sequence>MNGKTGWGDWWPSALVPAPEESGAPPLLEPDEPPPFEIVNPTGQANALLICDHASNRLPRRLGRLGLTDDQLQQHIAWDPGAAAVARGLSARLDVPLILGGYSRLAIDLNRPLASPELIAAESAGVRIPGNQGLSAAERNARLAALFLPYHQAIAELLDAHPNPELRLISLHSFTPWLAGQLRPWSVGLAYGRDPRLAQQLRPLLAQQADLLVGDNQPYGIEDSYDFTLPTHGEGRGIPHVMIEIRQDGLQTQAQIARWVERLACIC</sequence>
<dbReference type="Proteomes" id="UP001138768">
    <property type="component" value="Unassembled WGS sequence"/>
</dbReference>
<name>A0A9X0W8T7_9GAMM</name>
<dbReference type="Pfam" id="PF05013">
    <property type="entry name" value="FGase"/>
    <property type="match status" value="1"/>
</dbReference>
<dbReference type="InterPro" id="IPR007709">
    <property type="entry name" value="N-FG_amidohydro"/>
</dbReference>
<comment type="caution">
    <text evidence="2">The sequence shown here is derived from an EMBL/GenBank/DDBJ whole genome shotgun (WGS) entry which is preliminary data.</text>
</comment>
<evidence type="ECO:0000313" key="2">
    <source>
        <dbReference type="EMBL" id="MBK1618996.1"/>
    </source>
</evidence>
<protein>
    <submittedName>
        <fullName evidence="2">N-formylglutamate amidohydrolase</fullName>
    </submittedName>
</protein>
<dbReference type="InterPro" id="IPR011227">
    <property type="entry name" value="UCP029730"/>
</dbReference>
<keyword evidence="3" id="KW-1185">Reference proteome</keyword>
<dbReference type="Gene3D" id="3.40.630.40">
    <property type="entry name" value="Zn-dependent exopeptidases"/>
    <property type="match status" value="1"/>
</dbReference>